<reference evidence="1" key="1">
    <citation type="submission" date="2023-11" db="EMBL/GenBank/DDBJ databases">
        <title>Identification and selenium tolerance of Delftia acidovorans R3-25.</title>
        <authorList>
            <person name="Zhang S."/>
            <person name="Liu Y."/>
            <person name="Guo Y."/>
        </authorList>
    </citation>
    <scope>NUCLEOTIDE SEQUENCE</scope>
    <source>
        <strain evidence="1">R3-25</strain>
    </source>
</reference>
<comment type="caution">
    <text evidence="1">The sequence shown here is derived from an EMBL/GenBank/DDBJ whole genome shotgun (WGS) entry which is preliminary data.</text>
</comment>
<evidence type="ECO:0000313" key="1">
    <source>
        <dbReference type="EMBL" id="MDX4956594.1"/>
    </source>
</evidence>
<proteinExistence type="predicted"/>
<organism evidence="1 2">
    <name type="scientific">Delftia acidovorans</name>
    <name type="common">Pseudomonas acidovorans</name>
    <name type="synonym">Comamonas acidovorans</name>
    <dbReference type="NCBI Taxonomy" id="80866"/>
    <lineage>
        <taxon>Bacteria</taxon>
        <taxon>Pseudomonadati</taxon>
        <taxon>Pseudomonadota</taxon>
        <taxon>Betaproteobacteria</taxon>
        <taxon>Burkholderiales</taxon>
        <taxon>Comamonadaceae</taxon>
        <taxon>Delftia</taxon>
    </lineage>
</organism>
<protein>
    <submittedName>
        <fullName evidence="1">Uncharacterized protein</fullName>
    </submittedName>
</protein>
<evidence type="ECO:0000313" key="2">
    <source>
        <dbReference type="Proteomes" id="UP001287445"/>
    </source>
</evidence>
<name>A0AAJ2V960_DELAC</name>
<gene>
    <name evidence="1" type="ORF">SGN30_24555</name>
</gene>
<dbReference type="AlphaFoldDB" id="A0AAJ2V960"/>
<sequence>MNNERMDVLAGELSALATVVVRLIETITPEQAAHAHEALLIDRDAIRIGTSTGGPELELATTERALDNYLSLLIDVAES</sequence>
<accession>A0AAJ2V960</accession>
<dbReference type="EMBL" id="JAWWMZ010000012">
    <property type="protein sequence ID" value="MDX4956594.1"/>
    <property type="molecule type" value="Genomic_DNA"/>
</dbReference>
<dbReference type="Proteomes" id="UP001287445">
    <property type="component" value="Unassembled WGS sequence"/>
</dbReference>
<dbReference type="RefSeq" id="WP_141441621.1">
    <property type="nucleotide sequence ID" value="NZ_CP066006.1"/>
</dbReference>